<keyword evidence="4" id="KW-0028">Amino-acid biosynthesis</keyword>
<dbReference type="NCBIfam" id="TIGR00676">
    <property type="entry name" value="fadh2"/>
    <property type="match status" value="1"/>
</dbReference>
<comment type="cofactor">
    <cofactor evidence="1 12">
        <name>FAD</name>
        <dbReference type="ChEBI" id="CHEBI:57692"/>
    </cofactor>
</comment>
<evidence type="ECO:0000313" key="13">
    <source>
        <dbReference type="EMBL" id="GBR72853.1"/>
    </source>
</evidence>
<evidence type="ECO:0000256" key="2">
    <source>
        <dbReference type="ARBA" id="ARBA00004777"/>
    </source>
</evidence>
<gene>
    <name evidence="13" type="primary">metF</name>
    <name evidence="13" type="ORF">NO1_0310</name>
</gene>
<evidence type="ECO:0000256" key="4">
    <source>
        <dbReference type="ARBA" id="ARBA00022605"/>
    </source>
</evidence>
<dbReference type="InterPro" id="IPR004620">
    <property type="entry name" value="MTHF_reductase_bac"/>
</dbReference>
<comment type="pathway">
    <text evidence="10">Amino-acid biosynthesis; L-methionine biosynthesis via de novo pathway.</text>
</comment>
<comment type="similarity">
    <text evidence="3 12">Belongs to the methylenetetrahydrofolate reductase family.</text>
</comment>
<dbReference type="AlphaFoldDB" id="A0A388T9T1"/>
<dbReference type="GO" id="GO:0071949">
    <property type="term" value="F:FAD binding"/>
    <property type="evidence" value="ECO:0007669"/>
    <property type="project" value="TreeGrafter"/>
</dbReference>
<dbReference type="InterPro" id="IPR003171">
    <property type="entry name" value="Mehydrof_redctse-like"/>
</dbReference>
<keyword evidence="8" id="KW-0520">NAD</keyword>
<keyword evidence="14" id="KW-1185">Reference proteome</keyword>
<evidence type="ECO:0000256" key="6">
    <source>
        <dbReference type="ARBA" id="ARBA00022827"/>
    </source>
</evidence>
<dbReference type="Proteomes" id="UP000269352">
    <property type="component" value="Unassembled WGS sequence"/>
</dbReference>
<dbReference type="EC" id="1.5.1.54" evidence="12"/>
<keyword evidence="6 12" id="KW-0274">FAD</keyword>
<dbReference type="PANTHER" id="PTHR45754:SF3">
    <property type="entry name" value="METHYLENETETRAHYDROFOLATE REDUCTASE (NADPH)"/>
    <property type="match status" value="1"/>
</dbReference>
<name>A0A388T9T1_TERA1</name>
<dbReference type="EMBL" id="BGZN01000003">
    <property type="protein sequence ID" value="GBR72853.1"/>
    <property type="molecule type" value="Genomic_DNA"/>
</dbReference>
<keyword evidence="9" id="KW-0486">Methionine biosynthesis</keyword>
<dbReference type="InterPro" id="IPR029041">
    <property type="entry name" value="FAD-linked_oxidoreductase-like"/>
</dbReference>
<comment type="catalytic activity">
    <reaction evidence="11">
        <text>(6S)-5-methyl-5,6,7,8-tetrahydrofolate + NAD(+) = (6R)-5,10-methylene-5,6,7,8-tetrahydrofolate + NADH + H(+)</text>
        <dbReference type="Rhea" id="RHEA:19821"/>
        <dbReference type="ChEBI" id="CHEBI:15378"/>
        <dbReference type="ChEBI" id="CHEBI:15636"/>
        <dbReference type="ChEBI" id="CHEBI:18608"/>
        <dbReference type="ChEBI" id="CHEBI:57540"/>
        <dbReference type="ChEBI" id="CHEBI:57945"/>
        <dbReference type="EC" id="1.5.1.54"/>
    </reaction>
    <physiologicalReaction direction="right-to-left" evidence="11">
        <dbReference type="Rhea" id="RHEA:19823"/>
    </physiologicalReaction>
</comment>
<dbReference type="GO" id="GO:0106312">
    <property type="term" value="F:methylenetetrahydrofolate reductase (NADH) activity"/>
    <property type="evidence" value="ECO:0007669"/>
    <property type="project" value="UniProtKB-EC"/>
</dbReference>
<comment type="pathway">
    <text evidence="2 12">One-carbon metabolism; tetrahydrofolate interconversion.</text>
</comment>
<proteinExistence type="inferred from homology"/>
<comment type="caution">
    <text evidence="13">The sequence shown here is derived from an EMBL/GenBank/DDBJ whole genome shotgun (WGS) entry which is preliminary data.</text>
</comment>
<evidence type="ECO:0000313" key="14">
    <source>
        <dbReference type="Proteomes" id="UP000269352"/>
    </source>
</evidence>
<evidence type="ECO:0000256" key="5">
    <source>
        <dbReference type="ARBA" id="ARBA00022630"/>
    </source>
</evidence>
<dbReference type="SUPFAM" id="SSF51730">
    <property type="entry name" value="FAD-linked oxidoreductase"/>
    <property type="match status" value="1"/>
</dbReference>
<evidence type="ECO:0000256" key="7">
    <source>
        <dbReference type="ARBA" id="ARBA00023002"/>
    </source>
</evidence>
<evidence type="ECO:0000256" key="3">
    <source>
        <dbReference type="ARBA" id="ARBA00006743"/>
    </source>
</evidence>
<accession>A0A388T9T1</accession>
<dbReference type="CDD" id="cd00537">
    <property type="entry name" value="MTHFR"/>
    <property type="match status" value="1"/>
</dbReference>
<dbReference type="GO" id="GO:0035999">
    <property type="term" value="P:tetrahydrofolate interconversion"/>
    <property type="evidence" value="ECO:0007669"/>
    <property type="project" value="UniProtKB-UniPathway"/>
</dbReference>
<dbReference type="Gene3D" id="3.20.20.220">
    <property type="match status" value="1"/>
</dbReference>
<keyword evidence="7 12" id="KW-0560">Oxidoreductase</keyword>
<evidence type="ECO:0000256" key="1">
    <source>
        <dbReference type="ARBA" id="ARBA00001974"/>
    </source>
</evidence>
<dbReference type="GO" id="GO:0005829">
    <property type="term" value="C:cytosol"/>
    <property type="evidence" value="ECO:0007669"/>
    <property type="project" value="InterPro"/>
</dbReference>
<dbReference type="PANTHER" id="PTHR45754">
    <property type="entry name" value="METHYLENETETRAHYDROFOLATE REDUCTASE"/>
    <property type="match status" value="1"/>
</dbReference>
<evidence type="ECO:0000256" key="10">
    <source>
        <dbReference type="ARBA" id="ARBA00034478"/>
    </source>
</evidence>
<evidence type="ECO:0000256" key="8">
    <source>
        <dbReference type="ARBA" id="ARBA00023027"/>
    </source>
</evidence>
<keyword evidence="5 12" id="KW-0285">Flavoprotein</keyword>
<reference evidence="13 14" key="1">
    <citation type="journal article" date="2019" name="ISME J.">
        <title>Genome analyses of uncultured TG2/ZB3 bacteria in 'Margulisbacteria' specifically attached to ectosymbiotic spirochetes of protists in the termite gut.</title>
        <authorList>
            <person name="Utami Y.D."/>
            <person name="Kuwahara H."/>
            <person name="Igai K."/>
            <person name="Murakami T."/>
            <person name="Sugaya K."/>
            <person name="Morikawa T."/>
            <person name="Nagura Y."/>
            <person name="Yuki M."/>
            <person name="Deevong P."/>
            <person name="Inoue T."/>
            <person name="Kihara K."/>
            <person name="Lo N."/>
            <person name="Yamada A."/>
            <person name="Ohkuma M."/>
            <person name="Hongoh Y."/>
        </authorList>
    </citation>
    <scope>NUCLEOTIDE SEQUENCE [LARGE SCALE GENOMIC DNA]</scope>
    <source>
        <strain evidence="13">NkOx7-01</strain>
    </source>
</reference>
<organism evidence="13 14">
    <name type="scientific">Termititenax aidoneus</name>
    <dbReference type="NCBI Taxonomy" id="2218524"/>
    <lineage>
        <taxon>Bacteria</taxon>
        <taxon>Bacillati</taxon>
        <taxon>Candidatus Margulisiibacteriota</taxon>
        <taxon>Candidatus Termititenacia</taxon>
        <taxon>Candidatus Termititenacales</taxon>
        <taxon>Candidatus Termititenacaceae</taxon>
        <taxon>Candidatus Termititenax</taxon>
    </lineage>
</organism>
<evidence type="ECO:0000256" key="11">
    <source>
        <dbReference type="ARBA" id="ARBA00048628"/>
    </source>
</evidence>
<sequence>MRLTEIYQQPPPIISLEISPPKTDDGLASLLTELKKLKQLNPSLISLTYGAGGTTQGRSLLLLEKIRRELNLELMTHLTCIGSSEKSILAFLQKVSGWGIENILALRGDWPRDNPGYQPESDTFKHAADLIRFVKKNTALSVAAAGFPEKHPEAENLQTGLKHLEEKTAAGAEVVFTQLFFDNQYYYDYVKSARTAGIDTPIIPGIWTITNLKQIQRVAELSCAKIPAELLARLEKAGKQEVREIGIDYAATQIRDLLKHGAPGVHLYTLNKADAVSAVLRKL</sequence>
<dbReference type="UniPathway" id="UPA00193"/>
<protein>
    <recommendedName>
        <fullName evidence="12">Methylenetetrahydrofolate reductase</fullName>
        <ecNumber evidence="12">1.5.1.54</ecNumber>
    </recommendedName>
</protein>
<dbReference type="GO" id="GO:0009086">
    <property type="term" value="P:methionine biosynthetic process"/>
    <property type="evidence" value="ECO:0007669"/>
    <property type="project" value="UniProtKB-KW"/>
</dbReference>
<dbReference type="Pfam" id="PF02219">
    <property type="entry name" value="MTHFR"/>
    <property type="match status" value="1"/>
</dbReference>
<evidence type="ECO:0000256" key="9">
    <source>
        <dbReference type="ARBA" id="ARBA00023167"/>
    </source>
</evidence>
<evidence type="ECO:0000256" key="12">
    <source>
        <dbReference type="RuleBase" id="RU003862"/>
    </source>
</evidence>